<feature type="region of interest" description="Disordered" evidence="1">
    <location>
        <begin position="1"/>
        <end position="20"/>
    </location>
</feature>
<feature type="region of interest" description="Disordered" evidence="1">
    <location>
        <begin position="102"/>
        <end position="127"/>
    </location>
</feature>
<protein>
    <submittedName>
        <fullName evidence="2">Uncharacterized protein</fullName>
    </submittedName>
</protein>
<comment type="caution">
    <text evidence="2">The sequence shown here is derived from an EMBL/GenBank/DDBJ whole genome shotgun (WGS) entry which is preliminary data.</text>
</comment>
<gene>
    <name evidence="2" type="ORF">ACFY8C_14540</name>
</gene>
<sequence length="127" mass="14449">MEVLEGAFSPPPDPPEGLGRQAAQLWRDIVDEQDLRTDELRILEDACREVDLIERMHLELQNAPLVVKGSMGQDVANPLVQELRQHRGLVARLLASLKLRDDEDEERDARARQNQARRAAVTRWHGA</sequence>
<keyword evidence="3" id="KW-1185">Reference proteome</keyword>
<reference evidence="2 3" key="1">
    <citation type="submission" date="2024-10" db="EMBL/GenBank/DDBJ databases">
        <title>The Natural Products Discovery Center: Release of the First 8490 Sequenced Strains for Exploring Actinobacteria Biosynthetic Diversity.</title>
        <authorList>
            <person name="Kalkreuter E."/>
            <person name="Kautsar S.A."/>
            <person name="Yang D."/>
            <person name="Bader C.D."/>
            <person name="Teijaro C.N."/>
            <person name="Fluegel L."/>
            <person name="Davis C.M."/>
            <person name="Simpson J.R."/>
            <person name="Lauterbach L."/>
            <person name="Steele A.D."/>
            <person name="Gui C."/>
            <person name="Meng S."/>
            <person name="Li G."/>
            <person name="Viehrig K."/>
            <person name="Ye F."/>
            <person name="Su P."/>
            <person name="Kiefer A.F."/>
            <person name="Nichols A."/>
            <person name="Cepeda A.J."/>
            <person name="Yan W."/>
            <person name="Fan B."/>
            <person name="Jiang Y."/>
            <person name="Adhikari A."/>
            <person name="Zheng C.-J."/>
            <person name="Schuster L."/>
            <person name="Cowan T.M."/>
            <person name="Smanski M.J."/>
            <person name="Chevrette M.G."/>
            <person name="De Carvalho L.P.S."/>
            <person name="Shen B."/>
        </authorList>
    </citation>
    <scope>NUCLEOTIDE SEQUENCE [LARGE SCALE GENOMIC DNA]</scope>
    <source>
        <strain evidence="2 3">NPDC012605</strain>
    </source>
</reference>
<evidence type="ECO:0000256" key="1">
    <source>
        <dbReference type="SAM" id="MobiDB-lite"/>
    </source>
</evidence>
<dbReference type="RefSeq" id="WP_388307218.1">
    <property type="nucleotide sequence ID" value="NZ_JBIBDZ010000003.1"/>
</dbReference>
<evidence type="ECO:0000313" key="3">
    <source>
        <dbReference type="Proteomes" id="UP001602370"/>
    </source>
</evidence>
<dbReference type="EMBL" id="JBIBDZ010000003">
    <property type="protein sequence ID" value="MFF5919556.1"/>
    <property type="molecule type" value="Genomic_DNA"/>
</dbReference>
<accession>A0ABW6XPZ0</accession>
<proteinExistence type="predicted"/>
<organism evidence="2 3">
    <name type="scientific">Streptomyces flavochromogenes</name>
    <dbReference type="NCBI Taxonomy" id="68199"/>
    <lineage>
        <taxon>Bacteria</taxon>
        <taxon>Bacillati</taxon>
        <taxon>Actinomycetota</taxon>
        <taxon>Actinomycetes</taxon>
        <taxon>Kitasatosporales</taxon>
        <taxon>Streptomycetaceae</taxon>
        <taxon>Streptomyces</taxon>
    </lineage>
</organism>
<dbReference type="Proteomes" id="UP001602370">
    <property type="component" value="Unassembled WGS sequence"/>
</dbReference>
<evidence type="ECO:0000313" key="2">
    <source>
        <dbReference type="EMBL" id="MFF5919556.1"/>
    </source>
</evidence>
<name>A0ABW6XPZ0_9ACTN</name>